<organism evidence="1 2">
    <name type="scientific">Campylobacter jejuni</name>
    <dbReference type="NCBI Taxonomy" id="197"/>
    <lineage>
        <taxon>Bacteria</taxon>
        <taxon>Pseudomonadati</taxon>
        <taxon>Campylobacterota</taxon>
        <taxon>Epsilonproteobacteria</taxon>
        <taxon>Campylobacterales</taxon>
        <taxon>Campylobacteraceae</taxon>
        <taxon>Campylobacter</taxon>
    </lineage>
</organism>
<evidence type="ECO:0000313" key="1">
    <source>
        <dbReference type="EMBL" id="RTJ79654.1"/>
    </source>
</evidence>
<reference evidence="1 2" key="1">
    <citation type="journal article" date="2019" name="Appl. Environ. Microbiol.">
        <title>Population genetics and characterization of Campylobacter jejuni isolates in western jackdaws and game birds in Finland.</title>
        <authorList>
            <person name="Kovanen S."/>
            <person name="Rossi M."/>
            <person name="Pohja-Mykra M."/>
            <person name="Nieminen T."/>
            <person name="Raunio-Saarnisto M."/>
            <person name="Sauvala M."/>
            <person name="Fredriksson-Ahomaa M."/>
            <person name="Hanninen M.L."/>
            <person name="Kivisto R."/>
        </authorList>
    </citation>
    <scope>NUCLEOTIDE SEQUENCE [LARGE SCALE GENOMIC DNA]</scope>
    <source>
        <strain evidence="1 2">CB313</strain>
    </source>
</reference>
<proteinExistence type="predicted"/>
<name>A0A431EEG9_CAMJU</name>
<dbReference type="AlphaFoldDB" id="A0A431EEG9"/>
<protein>
    <submittedName>
        <fullName evidence="1">Uncharacterized protein</fullName>
    </submittedName>
</protein>
<accession>A0A431EEG9</accession>
<dbReference type="EMBL" id="PRBV01000005">
    <property type="protein sequence ID" value="RTJ79654.1"/>
    <property type="molecule type" value="Genomic_DNA"/>
</dbReference>
<evidence type="ECO:0000313" key="2">
    <source>
        <dbReference type="Proteomes" id="UP000288507"/>
    </source>
</evidence>
<gene>
    <name evidence="1" type="ORF">C3H57_04590</name>
</gene>
<comment type="caution">
    <text evidence="1">The sequence shown here is derived from an EMBL/GenBank/DDBJ whole genome shotgun (WGS) entry which is preliminary data.</text>
</comment>
<dbReference type="RefSeq" id="WP_126232225.1">
    <property type="nucleotide sequence ID" value="NZ_PRBV01000005.1"/>
</dbReference>
<sequence>MSFYNLTKDDIEYLQYLKKKTSAKLAEYDTNTSTSQLYLNRKKHLQECLNSISECLQGSDTDKYDYFLDDIYDMVWGNSSPNEVVVQTMNKVDKFQPDIPTLKEIAQTVLKSEVETHIGSSPLWIERMKEYTENGVPKVISIRQAKLALLEADLLDDVEEFISKTDDRRVKISWEYATDFDRYNDIILALQKQLGLTNQEVDDLFIKAKTL</sequence>
<dbReference type="Proteomes" id="UP000288507">
    <property type="component" value="Unassembled WGS sequence"/>
</dbReference>